<reference evidence="1 2" key="1">
    <citation type="submission" date="2015-12" db="EMBL/GenBank/DDBJ databases">
        <title>Draft genome sequence of Moniliophthora roreri, the causal agent of frosty pod rot of cacao.</title>
        <authorList>
            <person name="Aime M.C."/>
            <person name="Diaz-Valderrama J.R."/>
            <person name="Kijpornyongpan T."/>
            <person name="Phillips-Mora W."/>
        </authorList>
    </citation>
    <scope>NUCLEOTIDE SEQUENCE [LARGE SCALE GENOMIC DNA]</scope>
    <source>
        <strain evidence="1 2">MCA 2952</strain>
    </source>
</reference>
<sequence>MSVHPCLEIEFTPTKDGSDKHIKVSTALPTIDHIKSLIQQHFKKKKILLSNLFSVGQDTVDIKLAFPSDADSIIKSKSILIPSISSYHITIHPSRHLSIQKALELIITGLSRF</sequence>
<dbReference type="AlphaFoldDB" id="A0A0W0FDV3"/>
<name>A0A0W0FDV3_MONRR</name>
<comment type="caution">
    <text evidence="1">The sequence shown here is derived from an EMBL/GenBank/DDBJ whole genome shotgun (WGS) entry which is preliminary data.</text>
</comment>
<evidence type="ECO:0000313" key="2">
    <source>
        <dbReference type="Proteomes" id="UP000054988"/>
    </source>
</evidence>
<proteinExistence type="predicted"/>
<organism evidence="1 2">
    <name type="scientific">Moniliophthora roreri</name>
    <name type="common">Frosty pod rot fungus</name>
    <name type="synonym">Monilia roreri</name>
    <dbReference type="NCBI Taxonomy" id="221103"/>
    <lineage>
        <taxon>Eukaryota</taxon>
        <taxon>Fungi</taxon>
        <taxon>Dikarya</taxon>
        <taxon>Basidiomycota</taxon>
        <taxon>Agaricomycotina</taxon>
        <taxon>Agaricomycetes</taxon>
        <taxon>Agaricomycetidae</taxon>
        <taxon>Agaricales</taxon>
        <taxon>Marasmiineae</taxon>
        <taxon>Marasmiaceae</taxon>
        <taxon>Moniliophthora</taxon>
    </lineage>
</organism>
<accession>A0A0W0FDV3</accession>
<dbReference type="Proteomes" id="UP000054988">
    <property type="component" value="Unassembled WGS sequence"/>
</dbReference>
<dbReference type="EMBL" id="LATX01002078">
    <property type="protein sequence ID" value="KTB34433.1"/>
    <property type="molecule type" value="Genomic_DNA"/>
</dbReference>
<protein>
    <submittedName>
        <fullName evidence="1">Uncharacterized protein</fullName>
    </submittedName>
</protein>
<gene>
    <name evidence="1" type="ORF">WG66_12991</name>
</gene>
<evidence type="ECO:0000313" key="1">
    <source>
        <dbReference type="EMBL" id="KTB34433.1"/>
    </source>
</evidence>